<dbReference type="EMBL" id="CDOD01000008">
    <property type="protein sequence ID" value="CEN33309.1"/>
    <property type="molecule type" value="Genomic_DNA"/>
</dbReference>
<proteinExistence type="predicted"/>
<evidence type="ECO:0000313" key="1">
    <source>
        <dbReference type="EMBL" id="CEN33309.1"/>
    </source>
</evidence>
<dbReference type="AlphaFoldDB" id="A0A0B7H457"/>
<name>A0A0B7H457_9FLAO</name>
<evidence type="ECO:0000313" key="2">
    <source>
        <dbReference type="Proteomes" id="UP000038055"/>
    </source>
</evidence>
<protein>
    <submittedName>
        <fullName evidence="1">Putative Lipoprotein</fullName>
    </submittedName>
</protein>
<gene>
    <name evidence="1" type="ORF">CCYN2B_160007</name>
</gene>
<keyword evidence="2" id="KW-1185">Reference proteome</keyword>
<organism evidence="1 2">
    <name type="scientific">Capnocytophaga cynodegmi</name>
    <dbReference type="NCBI Taxonomy" id="28189"/>
    <lineage>
        <taxon>Bacteria</taxon>
        <taxon>Pseudomonadati</taxon>
        <taxon>Bacteroidota</taxon>
        <taxon>Flavobacteriia</taxon>
        <taxon>Flavobacteriales</taxon>
        <taxon>Flavobacteriaceae</taxon>
        <taxon>Capnocytophaga</taxon>
    </lineage>
</organism>
<reference evidence="2" key="1">
    <citation type="submission" date="2015-01" db="EMBL/GenBank/DDBJ databases">
        <authorList>
            <person name="MANFREDI Pablo"/>
        </authorList>
    </citation>
    <scope>NUCLEOTIDE SEQUENCE [LARGE SCALE GENOMIC DNA]</scope>
    <source>
        <strain evidence="2">Ccyn2B</strain>
    </source>
</reference>
<dbReference type="eggNOG" id="ENOG50310KI">
    <property type="taxonomic scope" value="Bacteria"/>
</dbReference>
<dbReference type="STRING" id="28189.CCYN74_30051"/>
<dbReference type="PROSITE" id="PS51257">
    <property type="entry name" value="PROKAR_LIPOPROTEIN"/>
    <property type="match status" value="1"/>
</dbReference>
<accession>A0A0B7H457</accession>
<sequence length="105" mass="12164">MKTKTILAFLLLVIIGCCKKEEEVFPKDTLIAQGEITDWGSPIVDGCGWLIKIDENTFAMDNFNEKFKENNLKVKVYYLQTDFHYLCGRGGKPFRVIRILKMEKL</sequence>
<dbReference type="Proteomes" id="UP000038055">
    <property type="component" value="Unassembled WGS sequence"/>
</dbReference>
<keyword evidence="1" id="KW-0449">Lipoprotein</keyword>
<dbReference type="RefSeq" id="WP_041990782.1">
    <property type="nucleotide sequence ID" value="NZ_CDOD01000008.1"/>
</dbReference>